<feature type="transmembrane region" description="Helical" evidence="2">
    <location>
        <begin position="56"/>
        <end position="77"/>
    </location>
</feature>
<proteinExistence type="predicted"/>
<protein>
    <submittedName>
        <fullName evidence="3">Uncharacterized protein</fullName>
    </submittedName>
</protein>
<dbReference type="RefSeq" id="WP_282219318.1">
    <property type="nucleotide sequence ID" value="NZ_CP118246.1"/>
</dbReference>
<feature type="transmembrane region" description="Helical" evidence="2">
    <location>
        <begin position="15"/>
        <end position="36"/>
    </location>
</feature>
<gene>
    <name evidence="3" type="ORF">PSQ19_01430</name>
</gene>
<evidence type="ECO:0000313" key="4">
    <source>
        <dbReference type="Proteomes" id="UP001220530"/>
    </source>
</evidence>
<keyword evidence="2" id="KW-0812">Transmembrane</keyword>
<feature type="region of interest" description="Disordered" evidence="1">
    <location>
        <begin position="118"/>
        <end position="138"/>
    </location>
</feature>
<reference evidence="3 4" key="1">
    <citation type="submission" date="2023-02" db="EMBL/GenBank/DDBJ databases">
        <title>Devosia algicola sp. nov., isolated from the phycosphere of marine algae.</title>
        <authorList>
            <person name="Kim J.M."/>
            <person name="Lee J.K."/>
            <person name="Choi B.J."/>
            <person name="Bayburt H."/>
            <person name="Jeon C.O."/>
        </authorList>
    </citation>
    <scope>NUCLEOTIDE SEQUENCE [LARGE SCALE GENOMIC DNA]</scope>
    <source>
        <strain evidence="3 4">G20-9</strain>
    </source>
</reference>
<keyword evidence="4" id="KW-1185">Reference proteome</keyword>
<dbReference type="Proteomes" id="UP001220530">
    <property type="component" value="Chromosome"/>
</dbReference>
<dbReference type="EMBL" id="CP118246">
    <property type="protein sequence ID" value="WDR02916.1"/>
    <property type="molecule type" value="Genomic_DNA"/>
</dbReference>
<accession>A0ABY7YNM8</accession>
<organism evidence="3 4">
    <name type="scientific">Devosia algicola</name>
    <dbReference type="NCBI Taxonomy" id="3026418"/>
    <lineage>
        <taxon>Bacteria</taxon>
        <taxon>Pseudomonadati</taxon>
        <taxon>Pseudomonadota</taxon>
        <taxon>Alphaproteobacteria</taxon>
        <taxon>Hyphomicrobiales</taxon>
        <taxon>Devosiaceae</taxon>
        <taxon>Devosia</taxon>
    </lineage>
</organism>
<sequence length="138" mass="14146">MAVPGWITRLRPRTLLATAMPGAVYALSFGGLGDLLGGATPSGPEHSHNHVLGMPVKLLLVSGVVHLLLLAIGLSLPSRPLERPRDRPIVVEIVSPGQYEAATAPGPTPMAVPADAIETPSPVRIGQPSSATAGSAEI</sequence>
<evidence type="ECO:0000256" key="1">
    <source>
        <dbReference type="SAM" id="MobiDB-lite"/>
    </source>
</evidence>
<keyword evidence="2" id="KW-1133">Transmembrane helix</keyword>
<keyword evidence="2" id="KW-0472">Membrane</keyword>
<name>A0ABY7YNM8_9HYPH</name>
<evidence type="ECO:0000256" key="2">
    <source>
        <dbReference type="SAM" id="Phobius"/>
    </source>
</evidence>
<evidence type="ECO:0000313" key="3">
    <source>
        <dbReference type="EMBL" id="WDR02916.1"/>
    </source>
</evidence>
<feature type="compositionally biased region" description="Polar residues" evidence="1">
    <location>
        <begin position="127"/>
        <end position="138"/>
    </location>
</feature>